<feature type="domain" description="ABC transporter" evidence="11">
    <location>
        <begin position="1234"/>
        <end position="1512"/>
    </location>
</feature>
<dbReference type="GeneID" id="15805189"/>
<evidence type="ECO:0000256" key="4">
    <source>
        <dbReference type="ARBA" id="ARBA00022692"/>
    </source>
</evidence>
<evidence type="ECO:0000256" key="3">
    <source>
        <dbReference type="ARBA" id="ARBA00022448"/>
    </source>
</evidence>
<dbReference type="GO" id="GO:0005524">
    <property type="term" value="F:ATP binding"/>
    <property type="evidence" value="ECO:0007669"/>
    <property type="project" value="UniProtKB-KW"/>
</dbReference>
<evidence type="ECO:0000256" key="8">
    <source>
        <dbReference type="ARBA" id="ARBA00023136"/>
    </source>
</evidence>
<comment type="similarity">
    <text evidence="2">Belongs to the ABC transporter superfamily. ABCC family. Conjugate transporter (TC 3.A.1.208) subfamily.</text>
</comment>
<dbReference type="PANTHER" id="PTHR24223">
    <property type="entry name" value="ATP-BINDING CASSETTE SUB-FAMILY C"/>
    <property type="match status" value="1"/>
</dbReference>
<dbReference type="Gene3D" id="1.20.1560.10">
    <property type="entry name" value="ABC transporter type 1, transmembrane domain"/>
    <property type="match status" value="2"/>
</dbReference>
<dbReference type="GO" id="GO:0016020">
    <property type="term" value="C:membrane"/>
    <property type="evidence" value="ECO:0007669"/>
    <property type="project" value="UniProtKB-SubCell"/>
</dbReference>
<keyword evidence="4 10" id="KW-0812">Transmembrane</keyword>
<dbReference type="SUPFAM" id="SSF90123">
    <property type="entry name" value="ABC transporter transmembrane region"/>
    <property type="match status" value="2"/>
</dbReference>
<feature type="transmembrane region" description="Helical" evidence="10">
    <location>
        <begin position="893"/>
        <end position="911"/>
    </location>
</feature>
<feature type="compositionally biased region" description="Basic and acidic residues" evidence="9">
    <location>
        <begin position="784"/>
        <end position="801"/>
    </location>
</feature>
<feature type="transmembrane region" description="Helical" evidence="10">
    <location>
        <begin position="962"/>
        <end position="988"/>
    </location>
</feature>
<name>L1LAC3_THEEQ</name>
<feature type="domain" description="ABC transmembrane type-1" evidence="12">
    <location>
        <begin position="839"/>
        <end position="1094"/>
    </location>
</feature>
<dbReference type="InterPro" id="IPR003593">
    <property type="entry name" value="AAA+_ATPase"/>
</dbReference>
<dbReference type="EC" id="3.6.3.41" evidence="13"/>
<evidence type="ECO:0000256" key="5">
    <source>
        <dbReference type="ARBA" id="ARBA00022741"/>
    </source>
</evidence>
<keyword evidence="3" id="KW-0813">Transport</keyword>
<keyword evidence="7 10" id="KW-1133">Transmembrane helix</keyword>
<dbReference type="Gene3D" id="3.40.50.300">
    <property type="entry name" value="P-loop containing nucleotide triphosphate hydrolases"/>
    <property type="match status" value="2"/>
</dbReference>
<evidence type="ECO:0000313" key="13">
    <source>
        <dbReference type="EMBL" id="EKX72422.1"/>
    </source>
</evidence>
<dbReference type="PANTHER" id="PTHR24223:SF456">
    <property type="entry name" value="MULTIDRUG RESISTANCE-ASSOCIATED PROTEIN LETHAL(2)03659"/>
    <property type="match status" value="1"/>
</dbReference>
<evidence type="ECO:0000256" key="6">
    <source>
        <dbReference type="ARBA" id="ARBA00022840"/>
    </source>
</evidence>
<proteinExistence type="inferred from homology"/>
<gene>
    <name evidence="13" type="ORF">BEWA_048890</name>
</gene>
<dbReference type="InterPro" id="IPR050173">
    <property type="entry name" value="ABC_transporter_C-like"/>
</dbReference>
<dbReference type="InterPro" id="IPR017871">
    <property type="entry name" value="ABC_transporter-like_CS"/>
</dbReference>
<feature type="transmembrane region" description="Helical" evidence="10">
    <location>
        <begin position="827"/>
        <end position="848"/>
    </location>
</feature>
<protein>
    <submittedName>
        <fullName evidence="13">ABC transporter, ATP-binding protein domain containing protein</fullName>
        <ecNumber evidence="13">3.6.3.41</ecNumber>
        <ecNumber evidence="13">3.6.3.44</ecNumber>
    </submittedName>
</protein>
<evidence type="ECO:0000256" key="7">
    <source>
        <dbReference type="ARBA" id="ARBA00022989"/>
    </source>
</evidence>
<evidence type="ECO:0000256" key="10">
    <source>
        <dbReference type="SAM" id="Phobius"/>
    </source>
</evidence>
<feature type="transmembrane region" description="Helical" evidence="10">
    <location>
        <begin position="391"/>
        <end position="409"/>
    </location>
</feature>
<dbReference type="SUPFAM" id="SSF52540">
    <property type="entry name" value="P-loop containing nucleoside triphosphate hydrolases"/>
    <property type="match status" value="2"/>
</dbReference>
<dbReference type="STRING" id="1537102.L1LAC3"/>
<evidence type="ECO:0000256" key="9">
    <source>
        <dbReference type="SAM" id="MobiDB-lite"/>
    </source>
</evidence>
<dbReference type="GO" id="GO:0140359">
    <property type="term" value="F:ABC-type transporter activity"/>
    <property type="evidence" value="ECO:0007669"/>
    <property type="project" value="InterPro"/>
</dbReference>
<dbReference type="RefSeq" id="XP_004831874.1">
    <property type="nucleotide sequence ID" value="XM_004831817.1"/>
</dbReference>
<dbReference type="PROSITE" id="PS50893">
    <property type="entry name" value="ABC_TRANSPORTER_2"/>
    <property type="match status" value="2"/>
</dbReference>
<evidence type="ECO:0000256" key="2">
    <source>
        <dbReference type="ARBA" id="ARBA00009726"/>
    </source>
</evidence>
<dbReference type="InterPro" id="IPR036640">
    <property type="entry name" value="ABC1_TM_sf"/>
</dbReference>
<keyword evidence="6 13" id="KW-0067">ATP-binding</keyword>
<reference evidence="13 14" key="1">
    <citation type="journal article" date="2012" name="BMC Genomics">
        <title>Comparative genomic analysis and phylogenetic position of Theileria equi.</title>
        <authorList>
            <person name="Kappmeyer L.S."/>
            <person name="Thiagarajan M."/>
            <person name="Herndon D.R."/>
            <person name="Ramsay J.D."/>
            <person name="Caler E."/>
            <person name="Djikeng A."/>
            <person name="Gillespie J.J."/>
            <person name="Lau A.O."/>
            <person name="Roalson E.H."/>
            <person name="Silva J.C."/>
            <person name="Silva M.G."/>
            <person name="Suarez C.E."/>
            <person name="Ueti M.W."/>
            <person name="Nene V.M."/>
            <person name="Mealey R.H."/>
            <person name="Knowles D.P."/>
            <person name="Brayton K.A."/>
        </authorList>
    </citation>
    <scope>NUCLEOTIDE SEQUENCE [LARGE SCALE GENOMIC DNA]</scope>
    <source>
        <strain evidence="13 14">WA</strain>
    </source>
</reference>
<feature type="transmembrane region" description="Helical" evidence="10">
    <location>
        <begin position="129"/>
        <end position="149"/>
    </location>
</feature>
<feature type="domain" description="ABC transporter" evidence="11">
    <location>
        <begin position="501"/>
        <end position="757"/>
    </location>
</feature>
<dbReference type="KEGG" id="beq:BEWA_048890"/>
<keyword evidence="14" id="KW-1185">Reference proteome</keyword>
<organism evidence="13 14">
    <name type="scientific">Theileria equi strain WA</name>
    <dbReference type="NCBI Taxonomy" id="1537102"/>
    <lineage>
        <taxon>Eukaryota</taxon>
        <taxon>Sar</taxon>
        <taxon>Alveolata</taxon>
        <taxon>Apicomplexa</taxon>
        <taxon>Aconoidasida</taxon>
        <taxon>Piroplasmida</taxon>
        <taxon>Theileriidae</taxon>
        <taxon>Theileria</taxon>
    </lineage>
</organism>
<dbReference type="SMART" id="SM00382">
    <property type="entry name" value="AAA"/>
    <property type="match status" value="2"/>
</dbReference>
<keyword evidence="8 10" id="KW-0472">Membrane</keyword>
<feature type="transmembrane region" description="Helical" evidence="10">
    <location>
        <begin position="308"/>
        <end position="335"/>
    </location>
</feature>
<feature type="transmembrane region" description="Helical" evidence="10">
    <location>
        <begin position="1109"/>
        <end position="1135"/>
    </location>
</feature>
<dbReference type="eggNOG" id="KOG0054">
    <property type="taxonomic scope" value="Eukaryota"/>
</dbReference>
<dbReference type="InterPro" id="IPR003439">
    <property type="entry name" value="ABC_transporter-like_ATP-bd"/>
</dbReference>
<feature type="region of interest" description="Disordered" evidence="9">
    <location>
        <begin position="784"/>
        <end position="804"/>
    </location>
</feature>
<feature type="transmembrane region" description="Helical" evidence="10">
    <location>
        <begin position="421"/>
        <end position="443"/>
    </location>
</feature>
<sequence length="1519" mass="173582">MEKERVALDTTHHFWESEVEVVRKKTLAPDGRRFRYFDDRGIFNFIFLLWVYRWVKETSKRYLDPYMIHPLPLADQILIWQPILSKHVSDGITTLETYESLSEDERRKAKKPVKYILCRAIWLTFWKRLLTIFVGVVVMNAIGMSIAVFLHKLLRFLSEEVFKFVTFLSLTISIIILEQIKMIGMSHLDYCVERVSFLMDACLRVTIFQHGLCYRRNNFAHFQSKEGVCKSAIHSCSGKDTCTDNPLLCPARRYKNNEATPKIYTLILNDARYIPFSVEAAVGFIDFLTSLTYGIILMSSKFNVESLTILIVSLFLSVCMLFVEIINGFLFKYYFGIRDNRVSKSEEIVSDLHLIESMALDDVAHDAITEARNDELLFVVIRFFISLSNKVIFTAITCLDIIILVTDFVRQVRDATNVKDINPSGLLASIFVIMKIIGPLYLLPFRLKFFVICLNSFNRVERFFRTCSPNFYLPDNKFAGKTTLPEVNPGKDKTLPKGLVVMLKNASFAWINSRKDLIDNTGVTCLRNLDFVLNSGDLAIITGAQGSGKTNFVKAILGDMTLVEGSMAVLPLSTNMPIFYASQDVWLQKGTIRANITFGHRFDEDVYMTVIKAVELEHDISTWEGGDLRTISEYGYSLSGGQRVRVGLARAIYAYLIFGKTSRENGSEHSFLVVIDDCFTGLDPFVARIIFKNLFERGKGLLSGRDASTVLTISRRILDACVSSESPESYPDAPIYTLRNETLIQENRLKSLIEHEVGHIEPPKPSEDKIGLHAMPSKLRRMCSSDDYTRDGRRRSTESRYSDSPTVQNLYNRINFKRGKNKNFKPYMVYLHAAGWPIFFFVIFTLLFSTLDNTKFVITSKVSDSVLEYANKHDGKLISISNVKDYSFRASRWIIVLSVVVMVGALLRICAMTKASFNVARKVHEYSINSLFVNNPAVLKIKKSLGSIITFLHIDMFFIDNFLSYLVHEICLLSIEIMVHMLTLFFMMPWSTPIALLLCFVIFRYIVYYYVKSCRNICRARLESYDLIGSTIESSIVGSPIYRSFKKEWELIHSLTEHVDYNLRCDYLSKSEIFWSSITSRGILALLALFILVFPLAKSRVYGTEVQVGYYAMTYSVFVSINTIIAVFLKLYCYLELYMGSFRRFENLVPPSTKIKFGKKRNIYQTDIILDRSASSTDDKLSDENIKSTIRTRRYNEHAKRRAVHCTSLKMLLFKHKVNIFDVSKYTIPDMTRIKLDNVSVYVTAKDGTKFPILKNVTCSADTSDIIGIIGRTGAGKSTLLSVLQNLARSRDGHVLLDGCDLNDMPKNVTRQVIGVLPQLPFVFRGWTVRRFIDPRMLFDDIDIEMALDNCGLLKFVKNLPGGKGLDTIIIPDHYHKDMPRYYKRVYYGPTLRPHDSPSADNVNIDYGSALSNSQLRTLSVARLVLYREFFKVLLVDEPPEDELGVTKEGVPIYELIKTHFGHCTTFIAAHDVSMLRFCTSVWVFHNGSLIRTCKAEDIVDSGSLSKIIEDCIATHLMQ</sequence>
<accession>L1LAC3</accession>
<dbReference type="EC" id="3.6.3.44" evidence="13"/>
<keyword evidence="13" id="KW-0378">Hydrolase</keyword>
<evidence type="ECO:0000256" key="1">
    <source>
        <dbReference type="ARBA" id="ARBA00004141"/>
    </source>
</evidence>
<keyword evidence="5" id="KW-0547">Nucleotide-binding</keyword>
<dbReference type="PROSITE" id="PS00211">
    <property type="entry name" value="ABC_TRANSPORTER_1"/>
    <property type="match status" value="1"/>
</dbReference>
<feature type="transmembrane region" description="Helical" evidence="10">
    <location>
        <begin position="1073"/>
        <end position="1097"/>
    </location>
</feature>
<dbReference type="OrthoDB" id="4865934at2759"/>
<comment type="caution">
    <text evidence="13">The sequence shown here is derived from an EMBL/GenBank/DDBJ whole genome shotgun (WGS) entry which is preliminary data.</text>
</comment>
<dbReference type="PROSITE" id="PS50929">
    <property type="entry name" value="ABC_TM1F"/>
    <property type="match status" value="1"/>
</dbReference>
<dbReference type="VEuPathDB" id="PiroplasmaDB:BEWA_048890"/>
<feature type="transmembrane region" description="Helical" evidence="10">
    <location>
        <begin position="273"/>
        <end position="296"/>
    </location>
</feature>
<dbReference type="InterPro" id="IPR027417">
    <property type="entry name" value="P-loop_NTPase"/>
</dbReference>
<evidence type="ECO:0000313" key="14">
    <source>
        <dbReference type="Proteomes" id="UP000031512"/>
    </source>
</evidence>
<dbReference type="EMBL" id="ACOU01000007">
    <property type="protein sequence ID" value="EKX72422.1"/>
    <property type="molecule type" value="Genomic_DNA"/>
</dbReference>
<dbReference type="GO" id="GO:0016887">
    <property type="term" value="F:ATP hydrolysis activity"/>
    <property type="evidence" value="ECO:0007669"/>
    <property type="project" value="InterPro"/>
</dbReference>
<dbReference type="Pfam" id="PF00005">
    <property type="entry name" value="ABC_tran"/>
    <property type="match status" value="2"/>
</dbReference>
<feature type="transmembrane region" description="Helical" evidence="10">
    <location>
        <begin position="994"/>
        <end position="1011"/>
    </location>
</feature>
<evidence type="ECO:0000259" key="12">
    <source>
        <dbReference type="PROSITE" id="PS50929"/>
    </source>
</evidence>
<dbReference type="Proteomes" id="UP000031512">
    <property type="component" value="Unassembled WGS sequence"/>
</dbReference>
<feature type="transmembrane region" description="Helical" evidence="10">
    <location>
        <begin position="161"/>
        <end position="177"/>
    </location>
</feature>
<evidence type="ECO:0000259" key="11">
    <source>
        <dbReference type="PROSITE" id="PS50893"/>
    </source>
</evidence>
<dbReference type="InterPro" id="IPR011527">
    <property type="entry name" value="ABC1_TM_dom"/>
</dbReference>
<comment type="subcellular location">
    <subcellularLocation>
        <location evidence="1">Membrane</location>
        <topology evidence="1">Multi-pass membrane protein</topology>
    </subcellularLocation>
</comment>